<feature type="domain" description="SLH" evidence="2">
    <location>
        <begin position="1235"/>
        <end position="1290"/>
    </location>
</feature>
<dbReference type="Pfam" id="PF00395">
    <property type="entry name" value="SLH"/>
    <property type="match status" value="3"/>
</dbReference>
<proteinExistence type="predicted"/>
<sequence>MFLLKLSGSTRVLRSFTIRLLVGLMLFSLFSSSLSLNASASGGNVGPDGSPGWTYCADEGTTCAFSGTMEVRYWGYDNNSQTSIGYRTSVAANNIDCTTAAFGGSDPADGVVKKCYYRGVQLDSGGITTKISGLNKIVTVSFSVYALQAGTADGLKSKITVKKTSGGSFAALGQADTVVNATYTPTSSTLEIHFEDTVTGSENAIRIDGGAFVDSSGALYSQSIEIAPLRFAPPVLVPDATDNYTINDIEIVFADDPLWRGAITAVWNGGYSLIEGTQYVVTPGLLTIKAGMLAKGTHNLLIKATGYSEVTVNQSVIKFYEGPESGTGTEADPYIIATPEQLDGVRENMGYLEHYRLKNDIDLSGYPNWEPIGTSNDPFYGHLDGNGKIISGLTITSVGGNVGLFGRTWTTSSIKNTKLRNVNITGGYSVGGLVGTNTGIIENCSVTGTVSGEYYVGGLVGGSGAMEISNSLSSADVSGLNYIGGLAGSLDGTISHSYATGNVSGQEAGGLVGINSGEILYSFATGNVTGTNMQDIGGLVGFNFMGKISYSYASGKMNGSFGVGGLVGFNSNGEISNSYASAAASGSYGVGGMIGVNNNSSGGEIINSYASGAVNGREIYSGALGGLIGKDNLGIITNSFYDSVTTGQSVSAGGVGKSTEVMKDRATYEEDSANAWDFADFWAIDSSLNGGYPYLRDIQVFLTYDGNGSAIGAVPASVSFMPGTVADIYSGTVDLRKTGYLFDGWNTQADSHGDSYLPGDSFRITSNEILYAKWKSTSAIATLTSTIGTVSTGGTANERITSVPNGTTLAAFKAAITPAAGASFEIYDADGTTVATELATGKKVIVIAKDRITTVTYAVMVSAPISSAATLISTIGTVSAGGAANESITKIPYGTSLASFKAAITPATGATFEIYDMDGTSVAIELATGKKVIVTAEDGLTKVTYTVSVNAVAQSGYSGGGGSPSDTLLRSTDGRLTLPAGKAGEVSLGNEVVVSIPANATDKEIKVTIDKVTDSQKLLVNNEVLVSAVYEILKNFPENFTKPVKLIFTFDPKQIKGNQKPVVFYYDETKKEWMEVGGLVSGNQITVEVDHFTKYAVFTLNQGEKPGKEPSADFSDISGHWAESSIKQAVSIGLVNGYADGTFKPSKSVSRAEFTVMLMNALKSQEAGTELTFTDTEKIGSWARKAVGQAVQADIINGYKDGSFRPTAEITRAEMAVMIAKALKLSIVPDAETGFSDDKSIPSWSRGAVAVIKEYNLIEGTGTNRFNPIEQATRAEAVTVLMKMLALKGK</sequence>
<dbReference type="Gene3D" id="2.60.220.30">
    <property type="match status" value="1"/>
</dbReference>
<evidence type="ECO:0000259" key="2">
    <source>
        <dbReference type="PROSITE" id="PS51272"/>
    </source>
</evidence>
<dbReference type="Gene3D" id="2.60.40.2340">
    <property type="match status" value="1"/>
</dbReference>
<dbReference type="Pfam" id="PF07581">
    <property type="entry name" value="Glug"/>
    <property type="match status" value="3"/>
</dbReference>
<dbReference type="InterPro" id="IPR013378">
    <property type="entry name" value="InlB-like_B-rpt"/>
</dbReference>
<dbReference type="Proteomes" id="UP000658690">
    <property type="component" value="Unassembled WGS sequence"/>
</dbReference>
<organism evidence="3 4">
    <name type="scientific">Paenibacillus germinis</name>
    <dbReference type="NCBI Taxonomy" id="2654979"/>
    <lineage>
        <taxon>Bacteria</taxon>
        <taxon>Bacillati</taxon>
        <taxon>Bacillota</taxon>
        <taxon>Bacilli</taxon>
        <taxon>Bacillales</taxon>
        <taxon>Paenibacillaceae</taxon>
        <taxon>Paenibacillus</taxon>
    </lineage>
</organism>
<dbReference type="InterPro" id="IPR011432">
    <property type="entry name" value="Shr-like_HID"/>
</dbReference>
<dbReference type="InterPro" id="IPR001119">
    <property type="entry name" value="SLH_dom"/>
</dbReference>
<evidence type="ECO:0000313" key="4">
    <source>
        <dbReference type="Proteomes" id="UP000658690"/>
    </source>
</evidence>
<dbReference type="PROSITE" id="PS51272">
    <property type="entry name" value="SLH"/>
    <property type="match status" value="3"/>
</dbReference>
<evidence type="ECO:0000313" key="3">
    <source>
        <dbReference type="EMBL" id="NOU87382.1"/>
    </source>
</evidence>
<dbReference type="Pfam" id="PF09479">
    <property type="entry name" value="Flg_new"/>
    <property type="match status" value="1"/>
</dbReference>
<name>A0ABX1Z2A2_9BACL</name>
<dbReference type="PANTHER" id="PTHR43308">
    <property type="entry name" value="OUTER MEMBRANE PROTEIN ALPHA-RELATED"/>
    <property type="match status" value="1"/>
</dbReference>
<protein>
    <submittedName>
        <fullName evidence="3">DUF1533 domain-containing protein</fullName>
    </submittedName>
</protein>
<reference evidence="3 4" key="1">
    <citation type="submission" date="2019-10" db="EMBL/GenBank/DDBJ databases">
        <title>Description of Paenibacillus choica sp. nov.</title>
        <authorList>
            <person name="Carlier A."/>
            <person name="Qi S."/>
        </authorList>
    </citation>
    <scope>NUCLEOTIDE SEQUENCE [LARGE SCALE GENOMIC DNA]</scope>
    <source>
        <strain evidence="3 4">LMG 31460</strain>
    </source>
</reference>
<feature type="domain" description="SLH" evidence="2">
    <location>
        <begin position="1170"/>
        <end position="1233"/>
    </location>
</feature>
<dbReference type="Gene3D" id="2.60.40.4270">
    <property type="entry name" value="Listeria-Bacteroides repeat domain"/>
    <property type="match status" value="1"/>
</dbReference>
<dbReference type="InterPro" id="IPR051465">
    <property type="entry name" value="Cell_Envelope_Struct_Comp"/>
</dbReference>
<keyword evidence="4" id="KW-1185">Reference proteome</keyword>
<dbReference type="Gene3D" id="2.160.20.110">
    <property type="match status" value="2"/>
</dbReference>
<feature type="domain" description="SLH" evidence="2">
    <location>
        <begin position="1109"/>
        <end position="1169"/>
    </location>
</feature>
<comment type="subcellular location">
    <subcellularLocation>
        <location evidence="1">Cell envelope</location>
    </subcellularLocation>
</comment>
<dbReference type="EMBL" id="WHOC01000081">
    <property type="protein sequence ID" value="NOU87382.1"/>
    <property type="molecule type" value="Genomic_DNA"/>
</dbReference>
<dbReference type="RefSeq" id="WP_171690546.1">
    <property type="nucleotide sequence ID" value="NZ_WHOC01000081.1"/>
</dbReference>
<evidence type="ECO:0000256" key="1">
    <source>
        <dbReference type="ARBA" id="ARBA00004196"/>
    </source>
</evidence>
<dbReference type="InterPro" id="IPR042229">
    <property type="entry name" value="Listeria/Bacterioides_rpt_sf"/>
</dbReference>
<comment type="caution">
    <text evidence="3">The sequence shown here is derived from an EMBL/GenBank/DDBJ whole genome shotgun (WGS) entry which is preliminary data.</text>
</comment>
<dbReference type="PANTHER" id="PTHR43308:SF5">
    <property type="entry name" value="S-LAYER PROTEIN _ PEPTIDOGLYCAN ENDO-BETA-N-ACETYLGLUCOSAMINIDASE"/>
    <property type="match status" value="1"/>
</dbReference>
<accession>A0ABX1Z2A2</accession>
<dbReference type="Pfam" id="PF07550">
    <property type="entry name" value="Shr-like_HID"/>
    <property type="match status" value="1"/>
</dbReference>
<gene>
    <name evidence="3" type="ORF">GC102_16550</name>
</gene>
<dbReference type="InterPro" id="IPR011493">
    <property type="entry name" value="GLUG"/>
</dbReference>